<dbReference type="EMBL" id="CM046388">
    <property type="protein sequence ID" value="KAI8570560.1"/>
    <property type="molecule type" value="Genomic_DNA"/>
</dbReference>
<protein>
    <submittedName>
        <fullName evidence="1">Uncharacterized protein</fullName>
    </submittedName>
</protein>
<evidence type="ECO:0000313" key="1">
    <source>
        <dbReference type="EMBL" id="KAI8570560.1"/>
    </source>
</evidence>
<reference evidence="1" key="1">
    <citation type="submission" date="2022-02" db="EMBL/GenBank/DDBJ databases">
        <title>Plant Genome Project.</title>
        <authorList>
            <person name="Zhang R.-G."/>
        </authorList>
    </citation>
    <scope>NUCLEOTIDE SEQUENCE</scope>
    <source>
        <strain evidence="1">AT1</strain>
    </source>
</reference>
<organism evidence="1 2">
    <name type="scientific">Rhododendron molle</name>
    <name type="common">Chinese azalea</name>
    <name type="synonym">Azalea mollis</name>
    <dbReference type="NCBI Taxonomy" id="49168"/>
    <lineage>
        <taxon>Eukaryota</taxon>
        <taxon>Viridiplantae</taxon>
        <taxon>Streptophyta</taxon>
        <taxon>Embryophyta</taxon>
        <taxon>Tracheophyta</taxon>
        <taxon>Spermatophyta</taxon>
        <taxon>Magnoliopsida</taxon>
        <taxon>eudicotyledons</taxon>
        <taxon>Gunneridae</taxon>
        <taxon>Pentapetalae</taxon>
        <taxon>asterids</taxon>
        <taxon>Ericales</taxon>
        <taxon>Ericaceae</taxon>
        <taxon>Ericoideae</taxon>
        <taxon>Rhodoreae</taxon>
        <taxon>Rhododendron</taxon>
    </lineage>
</organism>
<accession>A0ACC0PXY7</accession>
<proteinExistence type="predicted"/>
<name>A0ACC0PXY7_RHOML</name>
<sequence>MRPYFLLSVLLLSTIISEVQAIRPNKDFLSVKDHKIQDGRTVNKASDGAINGEDIQCKEGQCSSGKNRKLIAKATSTNPTTISKNETNGGKSSTNELGGKHESFSVDSSPDSDHREATRKRYPDTLDIDEMDYSPARRKPPIHN</sequence>
<dbReference type="Proteomes" id="UP001062846">
    <property type="component" value="Chromosome 1"/>
</dbReference>
<comment type="caution">
    <text evidence="1">The sequence shown here is derived from an EMBL/GenBank/DDBJ whole genome shotgun (WGS) entry which is preliminary data.</text>
</comment>
<gene>
    <name evidence="1" type="ORF">RHMOL_Rhmol01G0044100</name>
</gene>
<evidence type="ECO:0000313" key="2">
    <source>
        <dbReference type="Proteomes" id="UP001062846"/>
    </source>
</evidence>
<keyword evidence="2" id="KW-1185">Reference proteome</keyword>